<evidence type="ECO:0000313" key="3">
    <source>
        <dbReference type="Proteomes" id="UP001391051"/>
    </source>
</evidence>
<dbReference type="GeneID" id="92083749"/>
<dbReference type="RefSeq" id="XP_066692925.1">
    <property type="nucleotide sequence ID" value="XM_066850687.1"/>
</dbReference>
<organism evidence="2 3">
    <name type="scientific">Apiospora aurea</name>
    <dbReference type="NCBI Taxonomy" id="335848"/>
    <lineage>
        <taxon>Eukaryota</taxon>
        <taxon>Fungi</taxon>
        <taxon>Dikarya</taxon>
        <taxon>Ascomycota</taxon>
        <taxon>Pezizomycotina</taxon>
        <taxon>Sordariomycetes</taxon>
        <taxon>Xylariomycetidae</taxon>
        <taxon>Amphisphaeriales</taxon>
        <taxon>Apiosporaceae</taxon>
        <taxon>Apiospora</taxon>
    </lineage>
</organism>
<accession>A0ABR1PT22</accession>
<evidence type="ECO:0000256" key="1">
    <source>
        <dbReference type="SAM" id="MobiDB-lite"/>
    </source>
</evidence>
<comment type="caution">
    <text evidence="2">The sequence shown here is derived from an EMBL/GenBank/DDBJ whole genome shotgun (WGS) entry which is preliminary data.</text>
</comment>
<feature type="region of interest" description="Disordered" evidence="1">
    <location>
        <begin position="140"/>
        <end position="171"/>
    </location>
</feature>
<feature type="region of interest" description="Disordered" evidence="1">
    <location>
        <begin position="190"/>
        <end position="213"/>
    </location>
</feature>
<gene>
    <name evidence="2" type="ORF">PG986_014465</name>
</gene>
<sequence>MAASSDSHLVSKSINDIAEELNNLGGELTASQQASFDNIIALFKEEENGFLRYSGSVKSRRKAACNLVRMILDQFGVEISSLCIVALSVTRLASINATSFQVELQKSYRNNQLPEDFCTLVKEKLEARILSAVGKRKNSAVEQGRPNKRRAIGGLIRNDEHRSNEQGQGTFPYIGSVPIGIHISNLDTAATTDDDSDDGGFVQADGNTPFQDK</sequence>
<evidence type="ECO:0000313" key="2">
    <source>
        <dbReference type="EMBL" id="KAK7937597.1"/>
    </source>
</evidence>
<proteinExistence type="predicted"/>
<protein>
    <submittedName>
        <fullName evidence="2">Uncharacterized protein</fullName>
    </submittedName>
</protein>
<dbReference type="EMBL" id="JAQQWE010000010">
    <property type="protein sequence ID" value="KAK7937597.1"/>
    <property type="molecule type" value="Genomic_DNA"/>
</dbReference>
<keyword evidence="3" id="KW-1185">Reference proteome</keyword>
<name>A0ABR1PT22_9PEZI</name>
<reference evidence="2 3" key="1">
    <citation type="submission" date="2023-01" db="EMBL/GenBank/DDBJ databases">
        <title>Analysis of 21 Apiospora genomes using comparative genomics revels a genus with tremendous synthesis potential of carbohydrate active enzymes and secondary metabolites.</title>
        <authorList>
            <person name="Sorensen T."/>
        </authorList>
    </citation>
    <scope>NUCLEOTIDE SEQUENCE [LARGE SCALE GENOMIC DNA]</scope>
    <source>
        <strain evidence="2 3">CBS 24483</strain>
    </source>
</reference>
<dbReference type="Proteomes" id="UP001391051">
    <property type="component" value="Unassembled WGS sequence"/>
</dbReference>